<name>A0ACD5YU03_AVESA</name>
<evidence type="ECO:0000313" key="1">
    <source>
        <dbReference type="EnsemblPlants" id="AVESA.00010b.r2.6AG1041640.1.CDS"/>
    </source>
</evidence>
<dbReference type="EnsemblPlants" id="AVESA.00010b.r2.6AG1041640.1">
    <property type="protein sequence ID" value="AVESA.00010b.r2.6AG1041640.1.CDS"/>
    <property type="gene ID" value="AVESA.00010b.r2.6AG1041640"/>
</dbReference>
<dbReference type="Proteomes" id="UP001732700">
    <property type="component" value="Chromosome 6A"/>
</dbReference>
<evidence type="ECO:0000313" key="2">
    <source>
        <dbReference type="Proteomes" id="UP001732700"/>
    </source>
</evidence>
<reference evidence="1" key="1">
    <citation type="submission" date="2021-05" db="EMBL/GenBank/DDBJ databases">
        <authorList>
            <person name="Scholz U."/>
            <person name="Mascher M."/>
            <person name="Fiebig A."/>
        </authorList>
    </citation>
    <scope>NUCLEOTIDE SEQUENCE [LARGE SCALE GENOMIC DNA]</scope>
</reference>
<keyword evidence="2" id="KW-1185">Reference proteome</keyword>
<protein>
    <submittedName>
        <fullName evidence="1">Uncharacterized protein</fullName>
    </submittedName>
</protein>
<organism evidence="1 2">
    <name type="scientific">Avena sativa</name>
    <name type="common">Oat</name>
    <dbReference type="NCBI Taxonomy" id="4498"/>
    <lineage>
        <taxon>Eukaryota</taxon>
        <taxon>Viridiplantae</taxon>
        <taxon>Streptophyta</taxon>
        <taxon>Embryophyta</taxon>
        <taxon>Tracheophyta</taxon>
        <taxon>Spermatophyta</taxon>
        <taxon>Magnoliopsida</taxon>
        <taxon>Liliopsida</taxon>
        <taxon>Poales</taxon>
        <taxon>Poaceae</taxon>
        <taxon>BOP clade</taxon>
        <taxon>Pooideae</taxon>
        <taxon>Poodae</taxon>
        <taxon>Poeae</taxon>
        <taxon>Poeae Chloroplast Group 1 (Aveneae type)</taxon>
        <taxon>Aveninae</taxon>
        <taxon>Avena</taxon>
    </lineage>
</organism>
<sequence>MGQQSKRTRAPAPLEVPPSASDLVPPEAPHLVLPPPPQLHIPPSHLVPPPAFPPRRPQSMAASSAPCWPAGLHSPGVGSSTAQGPFWTPPAGIGGSTYPWPMSQSVDVFDLQAWGLDSHPPGGFLSLFKNTPSHTQVVGNETSPQPTNGDDCKRIEKRLPWTKEEDCRLVSAWLNNSNNPIQSNYKKNEKYWKDVAAVYNSTTPKNRVRHDKQVKDRFAKIKKKVACFCASWKEANALYASGESDVDLKKRAKQTYEADHKEEFMFEHCWEDLKKEPKWDAYLERLEDLEPRGSSMLMMKLGSISI</sequence>
<reference evidence="1" key="2">
    <citation type="submission" date="2025-09" db="UniProtKB">
        <authorList>
            <consortium name="EnsemblPlants"/>
        </authorList>
    </citation>
    <scope>IDENTIFICATION</scope>
</reference>
<proteinExistence type="predicted"/>
<accession>A0ACD5YU03</accession>